<evidence type="ECO:0000313" key="1">
    <source>
        <dbReference type="EMBL" id="SEP53726.1"/>
    </source>
</evidence>
<keyword evidence="2" id="KW-1185">Reference proteome</keyword>
<name>A0A1H8YNJ3_9PSEU</name>
<reference evidence="1 2" key="1">
    <citation type="submission" date="2016-10" db="EMBL/GenBank/DDBJ databases">
        <authorList>
            <person name="de Groot N.N."/>
        </authorList>
    </citation>
    <scope>NUCLEOTIDE SEQUENCE [LARGE SCALE GENOMIC DNA]</scope>
    <source>
        <strain evidence="1 2">DSM 44993</strain>
    </source>
</reference>
<dbReference type="RefSeq" id="WP_091628563.1">
    <property type="nucleotide sequence ID" value="NZ_FOEF01000030.1"/>
</dbReference>
<gene>
    <name evidence="1" type="ORF">SAMN04489732_13028</name>
</gene>
<evidence type="ECO:0000313" key="2">
    <source>
        <dbReference type="Proteomes" id="UP000198582"/>
    </source>
</evidence>
<proteinExistence type="predicted"/>
<protein>
    <submittedName>
        <fullName evidence="1">Uncharacterized protein</fullName>
    </submittedName>
</protein>
<organism evidence="1 2">
    <name type="scientific">Amycolatopsis saalfeldensis</name>
    <dbReference type="NCBI Taxonomy" id="394193"/>
    <lineage>
        <taxon>Bacteria</taxon>
        <taxon>Bacillati</taxon>
        <taxon>Actinomycetota</taxon>
        <taxon>Actinomycetes</taxon>
        <taxon>Pseudonocardiales</taxon>
        <taxon>Pseudonocardiaceae</taxon>
        <taxon>Amycolatopsis</taxon>
    </lineage>
</organism>
<dbReference type="Proteomes" id="UP000198582">
    <property type="component" value="Unassembled WGS sequence"/>
</dbReference>
<dbReference type="EMBL" id="FOEF01000030">
    <property type="protein sequence ID" value="SEP53726.1"/>
    <property type="molecule type" value="Genomic_DNA"/>
</dbReference>
<dbReference type="AlphaFoldDB" id="A0A1H8YNJ3"/>
<accession>A0A1H8YNJ3</accession>
<sequence>MQLSLPHDLATLVQYTAARSGSDPRQWVCAILRGHLASLADAGTPMPEAVDDASLVLTVLAQSDLINGQDDHLAHCDVFDLVVQRLAWPDDEQSDIRLTTALGKVFVRQIQAWAPSLHGPGRKVAAYSVRALLRAMTHPETPGHRLHLVGPAD</sequence>